<evidence type="ECO:0008006" key="3">
    <source>
        <dbReference type="Google" id="ProtNLM"/>
    </source>
</evidence>
<gene>
    <name evidence="1" type="ORF">NGM99_10135</name>
</gene>
<dbReference type="EMBL" id="JAMXQS010000005">
    <property type="protein sequence ID" value="MCO6050149.1"/>
    <property type="molecule type" value="Genomic_DNA"/>
</dbReference>
<sequence length="45" mass="5091">MTRKHLYEAATTLLTRNLRFSTLKAWGLKLAKASGFEKARIAVAR</sequence>
<organism evidence="1 2">
    <name type="scientific">Mesorhizobium liriopis</name>
    <dbReference type="NCBI Taxonomy" id="2953882"/>
    <lineage>
        <taxon>Bacteria</taxon>
        <taxon>Pseudomonadati</taxon>
        <taxon>Pseudomonadota</taxon>
        <taxon>Alphaproteobacteria</taxon>
        <taxon>Hyphomicrobiales</taxon>
        <taxon>Phyllobacteriaceae</taxon>
        <taxon>Mesorhizobium</taxon>
    </lineage>
</organism>
<dbReference type="Proteomes" id="UP001205906">
    <property type="component" value="Unassembled WGS sequence"/>
</dbReference>
<comment type="caution">
    <text evidence="1">The sequence shown here is derived from an EMBL/GenBank/DDBJ whole genome shotgun (WGS) entry which is preliminary data.</text>
</comment>
<accession>A0ABT1C5N8</accession>
<keyword evidence="2" id="KW-1185">Reference proteome</keyword>
<evidence type="ECO:0000313" key="2">
    <source>
        <dbReference type="Proteomes" id="UP001205906"/>
    </source>
</evidence>
<protein>
    <recommendedName>
        <fullName evidence="3">Transposase</fullName>
    </recommendedName>
</protein>
<name>A0ABT1C5N8_9HYPH</name>
<reference evidence="1 2" key="1">
    <citation type="submission" date="2022-06" db="EMBL/GenBank/DDBJ databases">
        <title>Mesorhizobium sp. strain RP14 Genome sequencing and assembly.</title>
        <authorList>
            <person name="Kim I."/>
        </authorList>
    </citation>
    <scope>NUCLEOTIDE SEQUENCE [LARGE SCALE GENOMIC DNA]</scope>
    <source>
        <strain evidence="2">RP14(2022)</strain>
    </source>
</reference>
<evidence type="ECO:0000313" key="1">
    <source>
        <dbReference type="EMBL" id="MCO6050149.1"/>
    </source>
</evidence>
<proteinExistence type="predicted"/>